<keyword evidence="2" id="KW-1003">Cell membrane</keyword>
<evidence type="ECO:0000313" key="9">
    <source>
        <dbReference type="EMBL" id="CUH71811.1"/>
    </source>
</evidence>
<feature type="domain" description="Glycosyltransferase 2-like" evidence="7">
    <location>
        <begin position="6"/>
        <end position="139"/>
    </location>
</feature>
<evidence type="ECO:0000313" key="11">
    <source>
        <dbReference type="Proteomes" id="UP000051887"/>
    </source>
</evidence>
<sequence>MRAALSVVIPTLNAGGALAVSLPPLMEGLQAGVIRELIISDAGSNDETVQIAEEVGATVVTGAPSRGGQLRRGAAAAAGDWVLFLHADTELPAGWADAVLDHIEAHPEAAAYFRLKFLETGLGARWVAGWANLRAKWFDLPYGDQALLLPRALYDLVGGFADQPLMEDVAMARALKGKLRAIPLSVRTSGAKYVQEGWLRRGRRNLWCLLRYLCGADPHALAQSYRRSGRRS</sequence>
<evidence type="ECO:0000313" key="10">
    <source>
        <dbReference type="Proteomes" id="UP000051086"/>
    </source>
</evidence>
<dbReference type="Proteomes" id="UP000051086">
    <property type="component" value="Unassembled WGS sequence"/>
</dbReference>
<keyword evidence="10" id="KW-1185">Reference proteome</keyword>
<organism evidence="9 11">
    <name type="scientific">Thalassovita autumnalis</name>
    <dbReference type="NCBI Taxonomy" id="2072972"/>
    <lineage>
        <taxon>Bacteria</taxon>
        <taxon>Pseudomonadati</taxon>
        <taxon>Pseudomonadota</taxon>
        <taxon>Alphaproteobacteria</taxon>
        <taxon>Rhodobacterales</taxon>
        <taxon>Roseobacteraceae</taxon>
        <taxon>Thalassovita</taxon>
    </lineage>
</organism>
<evidence type="ECO:0000256" key="6">
    <source>
        <dbReference type="SAM" id="SignalP"/>
    </source>
</evidence>
<dbReference type="EMBL" id="CYSC01000026">
    <property type="protein sequence ID" value="CUH71811.1"/>
    <property type="molecule type" value="Genomic_DNA"/>
</dbReference>
<evidence type="ECO:0000256" key="1">
    <source>
        <dbReference type="ARBA" id="ARBA00004236"/>
    </source>
</evidence>
<name>A0A0P1F6U6_9RHOB</name>
<protein>
    <submittedName>
        <fullName evidence="8 9">Glucosyl-3-phosphoglycerate synthase</fullName>
    </submittedName>
</protein>
<evidence type="ECO:0000256" key="4">
    <source>
        <dbReference type="ARBA" id="ARBA00022679"/>
    </source>
</evidence>
<keyword evidence="3" id="KW-0328">Glycosyltransferase</keyword>
<keyword evidence="4" id="KW-0808">Transferase</keyword>
<dbReference type="PANTHER" id="PTHR43646:SF2">
    <property type="entry name" value="GLYCOSYLTRANSFERASE 2-LIKE DOMAIN-CONTAINING PROTEIN"/>
    <property type="match status" value="1"/>
</dbReference>
<keyword evidence="5" id="KW-0472">Membrane</keyword>
<evidence type="ECO:0000259" key="7">
    <source>
        <dbReference type="Pfam" id="PF00535"/>
    </source>
</evidence>
<accession>A0A0P1F6U6</accession>
<evidence type="ECO:0000256" key="5">
    <source>
        <dbReference type="ARBA" id="ARBA00023136"/>
    </source>
</evidence>
<evidence type="ECO:0000256" key="3">
    <source>
        <dbReference type="ARBA" id="ARBA00022676"/>
    </source>
</evidence>
<dbReference type="InterPro" id="IPR001173">
    <property type="entry name" value="Glyco_trans_2-like"/>
</dbReference>
<keyword evidence="6" id="KW-0732">Signal</keyword>
<dbReference type="Proteomes" id="UP000051887">
    <property type="component" value="Unassembled WGS sequence"/>
</dbReference>
<feature type="signal peptide" evidence="6">
    <location>
        <begin position="1"/>
        <end position="19"/>
    </location>
</feature>
<dbReference type="GO" id="GO:0005886">
    <property type="term" value="C:plasma membrane"/>
    <property type="evidence" value="ECO:0007669"/>
    <property type="project" value="UniProtKB-SubCell"/>
</dbReference>
<evidence type="ECO:0000313" key="8">
    <source>
        <dbReference type="EMBL" id="CUH63676.1"/>
    </source>
</evidence>
<proteinExistence type="predicted"/>
<dbReference type="AlphaFoldDB" id="A0A0P1F6U6"/>
<dbReference type="InterPro" id="IPR029044">
    <property type="entry name" value="Nucleotide-diphossugar_trans"/>
</dbReference>
<dbReference type="NCBIfam" id="TIGR04283">
    <property type="entry name" value="glyco_like_mftF"/>
    <property type="match status" value="1"/>
</dbReference>
<dbReference type="InterPro" id="IPR026461">
    <property type="entry name" value="Trfase_2_rSAM/seldom_assoc"/>
</dbReference>
<dbReference type="Pfam" id="PF00535">
    <property type="entry name" value="Glycos_transf_2"/>
    <property type="match status" value="1"/>
</dbReference>
<dbReference type="Gene3D" id="3.90.550.10">
    <property type="entry name" value="Spore Coat Polysaccharide Biosynthesis Protein SpsA, Chain A"/>
    <property type="match status" value="1"/>
</dbReference>
<reference evidence="8 10" key="2">
    <citation type="submission" date="2015-09" db="EMBL/GenBank/DDBJ databases">
        <authorList>
            <person name="Rodrigo-Torres L."/>
            <person name="Arahal D.R."/>
        </authorList>
    </citation>
    <scope>NUCLEOTIDE SEQUENCE [LARGE SCALE GENOMIC DNA]</scope>
    <source>
        <strain evidence="8 10">CECT 5118</strain>
    </source>
</reference>
<gene>
    <name evidence="8" type="ORF">TL5118_00564</name>
    <name evidence="9" type="ORF">TL5120_01602</name>
</gene>
<reference evidence="9 11" key="1">
    <citation type="submission" date="2015-09" db="EMBL/GenBank/DDBJ databases">
        <authorList>
            <consortium name="Swine Surveillance"/>
        </authorList>
    </citation>
    <scope>NUCLEOTIDE SEQUENCE [LARGE SCALE GENOMIC DNA]</scope>
    <source>
        <strain evidence="9 11">5120</strain>
    </source>
</reference>
<dbReference type="EMBL" id="CYSB01000008">
    <property type="protein sequence ID" value="CUH63676.1"/>
    <property type="molecule type" value="Genomic_DNA"/>
</dbReference>
<evidence type="ECO:0000256" key="2">
    <source>
        <dbReference type="ARBA" id="ARBA00022475"/>
    </source>
</evidence>
<comment type="subcellular location">
    <subcellularLocation>
        <location evidence="1">Cell membrane</location>
    </subcellularLocation>
</comment>
<dbReference type="CDD" id="cd02522">
    <property type="entry name" value="GT_2_like_a"/>
    <property type="match status" value="1"/>
</dbReference>
<dbReference type="PANTHER" id="PTHR43646">
    <property type="entry name" value="GLYCOSYLTRANSFERASE"/>
    <property type="match status" value="1"/>
</dbReference>
<feature type="chain" id="PRO_5009792357" evidence="6">
    <location>
        <begin position="20"/>
        <end position="232"/>
    </location>
</feature>
<dbReference type="GO" id="GO:0016757">
    <property type="term" value="F:glycosyltransferase activity"/>
    <property type="evidence" value="ECO:0007669"/>
    <property type="project" value="UniProtKB-KW"/>
</dbReference>
<dbReference type="SUPFAM" id="SSF53448">
    <property type="entry name" value="Nucleotide-diphospho-sugar transferases"/>
    <property type="match status" value="1"/>
</dbReference>